<dbReference type="Gene3D" id="1.25.40.10">
    <property type="entry name" value="Tetratricopeptide repeat domain"/>
    <property type="match status" value="1"/>
</dbReference>
<dbReference type="EMBL" id="FXUG01000010">
    <property type="protein sequence ID" value="SMP66574.1"/>
    <property type="molecule type" value="Genomic_DNA"/>
</dbReference>
<reference evidence="3 4" key="1">
    <citation type="submission" date="2017-05" db="EMBL/GenBank/DDBJ databases">
        <authorList>
            <person name="Varghese N."/>
            <person name="Submissions S."/>
        </authorList>
    </citation>
    <scope>NUCLEOTIDE SEQUENCE [LARGE SCALE GENOMIC DNA]</scope>
    <source>
        <strain evidence="3 4">DSM 25457</strain>
    </source>
</reference>
<organism evidence="3 4">
    <name type="scientific">Neorhodopirellula lusitana</name>
    <dbReference type="NCBI Taxonomy" id="445327"/>
    <lineage>
        <taxon>Bacteria</taxon>
        <taxon>Pseudomonadati</taxon>
        <taxon>Planctomycetota</taxon>
        <taxon>Planctomycetia</taxon>
        <taxon>Pirellulales</taxon>
        <taxon>Pirellulaceae</taxon>
        <taxon>Neorhodopirellula</taxon>
    </lineage>
</organism>
<dbReference type="InterPro" id="IPR011990">
    <property type="entry name" value="TPR-like_helical_dom_sf"/>
</dbReference>
<dbReference type="InterPro" id="IPR019734">
    <property type="entry name" value="TPR_rpt"/>
</dbReference>
<gene>
    <name evidence="3" type="ORF">SAMN06265222_11014</name>
</gene>
<evidence type="ECO:0000256" key="1">
    <source>
        <dbReference type="PROSITE-ProRule" id="PRU00339"/>
    </source>
</evidence>
<keyword evidence="2" id="KW-0472">Membrane</keyword>
<protein>
    <recommendedName>
        <fullName evidence="5">Tetratricopeptide repeat protein</fullName>
    </recommendedName>
</protein>
<dbReference type="PROSITE" id="PS50005">
    <property type="entry name" value="TPR"/>
    <property type="match status" value="1"/>
</dbReference>
<proteinExistence type="predicted"/>
<evidence type="ECO:0000313" key="3">
    <source>
        <dbReference type="EMBL" id="SMP66574.1"/>
    </source>
</evidence>
<keyword evidence="2" id="KW-0812">Transmembrane</keyword>
<feature type="transmembrane region" description="Helical" evidence="2">
    <location>
        <begin position="344"/>
        <end position="364"/>
    </location>
</feature>
<keyword evidence="1" id="KW-0802">TPR repeat</keyword>
<evidence type="ECO:0008006" key="5">
    <source>
        <dbReference type="Google" id="ProtNLM"/>
    </source>
</evidence>
<evidence type="ECO:0000256" key="2">
    <source>
        <dbReference type="SAM" id="Phobius"/>
    </source>
</evidence>
<accession>A0ABY1QBF0</accession>
<keyword evidence="4" id="KW-1185">Reference proteome</keyword>
<feature type="repeat" description="TPR" evidence="1">
    <location>
        <begin position="111"/>
        <end position="144"/>
    </location>
</feature>
<comment type="caution">
    <text evidence="3">The sequence shown here is derived from an EMBL/GenBank/DDBJ whole genome shotgun (WGS) entry which is preliminary data.</text>
</comment>
<sequence length="379" mass="42737">MVVAFIQLSLASILAITVWASPLGCLWDYDTLWQERSRFPDLLELIVGHTPRHSADYYRWRMEARSAIDPDRRTVADYDDLAVAHEKLGEHERAIEVITEKIARYPESGRYESEANLGTFLVHAGRYEEGLTHLRSAIEINPDAHFGRERYQIWLVEYLCEQEDPSALPVWPGGSQQCLDYFRTKQAKAWEADPPQAYADTVKGIAGMLRFGNPQSPVLLETLAGLLALPDYTPDLMDVEDSKQLAARALLVASQQVDGSARDAYRERADEVLLMQNGVDLTDIERLLATEQKAAANLVARIQHDENTWITDSADVDERFQANYAETPLLPSPAMASLRTRRNAFWVGLFAITGTLLALAIAVVRRRKRKRLKATSQTV</sequence>
<evidence type="ECO:0000313" key="4">
    <source>
        <dbReference type="Proteomes" id="UP001158067"/>
    </source>
</evidence>
<dbReference type="SUPFAM" id="SSF48452">
    <property type="entry name" value="TPR-like"/>
    <property type="match status" value="1"/>
</dbReference>
<dbReference type="SMART" id="SM00028">
    <property type="entry name" value="TPR"/>
    <property type="match status" value="2"/>
</dbReference>
<name>A0ABY1QBF0_9BACT</name>
<keyword evidence="2" id="KW-1133">Transmembrane helix</keyword>
<dbReference type="Proteomes" id="UP001158067">
    <property type="component" value="Unassembled WGS sequence"/>
</dbReference>